<dbReference type="EMBL" id="VZSO01009127">
    <property type="protein sequence ID" value="NWZ32336.1"/>
    <property type="molecule type" value="Genomic_DNA"/>
</dbReference>
<accession>A0A7K7LNZ5</accession>
<feature type="compositionally biased region" description="Basic residues" evidence="10">
    <location>
        <begin position="316"/>
        <end position="326"/>
    </location>
</feature>
<evidence type="ECO:0000313" key="13">
    <source>
        <dbReference type="Proteomes" id="UP000525565"/>
    </source>
</evidence>
<dbReference type="EC" id="2.3.2.27" evidence="2"/>
<dbReference type="PROSITE" id="PS00518">
    <property type="entry name" value="ZF_RING_1"/>
    <property type="match status" value="1"/>
</dbReference>
<keyword evidence="5 9" id="KW-0863">Zinc-finger</keyword>
<keyword evidence="13" id="KW-1185">Reference proteome</keyword>
<keyword evidence="6" id="KW-0862">Zinc</keyword>
<reference evidence="12 13" key="1">
    <citation type="submission" date="2019-09" db="EMBL/GenBank/DDBJ databases">
        <title>Bird 10,000 Genomes (B10K) Project - Family phase.</title>
        <authorList>
            <person name="Zhang G."/>
        </authorList>
    </citation>
    <scope>NUCLEOTIDE SEQUENCE [LARGE SCALE GENOMIC DNA]</scope>
    <source>
        <strain evidence="12">OUT-0051</strain>
        <tissue evidence="12">Kidney</tissue>
    </source>
</reference>
<dbReference type="SUPFAM" id="SSF57850">
    <property type="entry name" value="RING/U-box"/>
    <property type="match status" value="1"/>
</dbReference>
<organism evidence="12 13">
    <name type="scientific">Asarcornis scutulata</name>
    <dbReference type="NCBI Taxonomy" id="75869"/>
    <lineage>
        <taxon>Eukaryota</taxon>
        <taxon>Metazoa</taxon>
        <taxon>Chordata</taxon>
        <taxon>Craniata</taxon>
        <taxon>Vertebrata</taxon>
        <taxon>Euteleostomi</taxon>
        <taxon>Archelosauria</taxon>
        <taxon>Archosauria</taxon>
        <taxon>Dinosauria</taxon>
        <taxon>Saurischia</taxon>
        <taxon>Theropoda</taxon>
        <taxon>Coelurosauria</taxon>
        <taxon>Aves</taxon>
        <taxon>Neognathae</taxon>
        <taxon>Galloanserae</taxon>
        <taxon>Anseriformes</taxon>
        <taxon>Anatidae</taxon>
        <taxon>Anatinae</taxon>
        <taxon>Asarcornis</taxon>
    </lineage>
</organism>
<evidence type="ECO:0000256" key="4">
    <source>
        <dbReference type="ARBA" id="ARBA00022723"/>
    </source>
</evidence>
<keyword evidence="7" id="KW-0805">Transcription regulation</keyword>
<dbReference type="Proteomes" id="UP000525565">
    <property type="component" value="Unassembled WGS sequence"/>
</dbReference>
<evidence type="ECO:0000256" key="7">
    <source>
        <dbReference type="ARBA" id="ARBA00023015"/>
    </source>
</evidence>
<evidence type="ECO:0000256" key="6">
    <source>
        <dbReference type="ARBA" id="ARBA00022833"/>
    </source>
</evidence>
<evidence type="ECO:0000256" key="2">
    <source>
        <dbReference type="ARBA" id="ARBA00012483"/>
    </source>
</evidence>
<evidence type="ECO:0000259" key="11">
    <source>
        <dbReference type="PROSITE" id="PS50089"/>
    </source>
</evidence>
<dbReference type="Gene3D" id="3.30.40.10">
    <property type="entry name" value="Zinc/RING finger domain, C3HC4 (zinc finger)"/>
    <property type="match status" value="1"/>
</dbReference>
<comment type="catalytic activity">
    <reaction evidence="1">
        <text>S-ubiquitinyl-[E2 ubiquitin-conjugating enzyme]-L-cysteine + [acceptor protein]-L-lysine = [E2 ubiquitin-conjugating enzyme]-L-cysteine + N(6)-ubiquitinyl-[acceptor protein]-L-lysine.</text>
        <dbReference type="EC" id="2.3.2.27"/>
    </reaction>
</comment>
<name>A0A7K7LNZ5_9AVES</name>
<dbReference type="GO" id="GO:0061630">
    <property type="term" value="F:ubiquitin protein ligase activity"/>
    <property type="evidence" value="ECO:0007669"/>
    <property type="project" value="UniProtKB-EC"/>
</dbReference>
<evidence type="ECO:0000256" key="10">
    <source>
        <dbReference type="SAM" id="MobiDB-lite"/>
    </source>
</evidence>
<keyword evidence="3" id="KW-0808">Transferase</keyword>
<evidence type="ECO:0000256" key="9">
    <source>
        <dbReference type="PROSITE-ProRule" id="PRU00175"/>
    </source>
</evidence>
<comment type="caution">
    <text evidence="12">The sequence shown here is derived from an EMBL/GenBank/DDBJ whole genome shotgun (WGS) entry which is preliminary data.</text>
</comment>
<feature type="compositionally biased region" description="Low complexity" evidence="10">
    <location>
        <begin position="223"/>
        <end position="250"/>
    </location>
</feature>
<dbReference type="PANTHER" id="PTHR46077">
    <property type="entry name" value="E3 UBIQUITIN-PROTEIN LIGASE TOPORS"/>
    <property type="match status" value="1"/>
</dbReference>
<gene>
    <name evidence="12" type="primary">Topors_3</name>
    <name evidence="12" type="ORF">ASASCU_R13556</name>
</gene>
<dbReference type="InterPro" id="IPR013083">
    <property type="entry name" value="Znf_RING/FYVE/PHD"/>
</dbReference>
<keyword evidence="4" id="KW-0479">Metal-binding</keyword>
<dbReference type="PANTHER" id="PTHR46077:SF1">
    <property type="entry name" value="TOP1 BINDING ARGININE_SERINE RICH PROTEIN, E3 UBIQUITIN LIGASE"/>
    <property type="match status" value="1"/>
</dbReference>
<dbReference type="PROSITE" id="PS50089">
    <property type="entry name" value="ZF_RING_2"/>
    <property type="match status" value="1"/>
</dbReference>
<dbReference type="InterPro" id="IPR001841">
    <property type="entry name" value="Znf_RING"/>
</dbReference>
<evidence type="ECO:0000256" key="1">
    <source>
        <dbReference type="ARBA" id="ARBA00000900"/>
    </source>
</evidence>
<evidence type="ECO:0000313" key="12">
    <source>
        <dbReference type="EMBL" id="NWZ32336.1"/>
    </source>
</evidence>
<dbReference type="InterPro" id="IPR017907">
    <property type="entry name" value="Znf_RING_CS"/>
</dbReference>
<proteinExistence type="predicted"/>
<keyword evidence="8" id="KW-0804">Transcription</keyword>
<feature type="domain" description="RING-type" evidence="11">
    <location>
        <begin position="9"/>
        <end position="48"/>
    </location>
</feature>
<dbReference type="Pfam" id="PF13923">
    <property type="entry name" value="zf-C3HC4_2"/>
    <property type="match status" value="1"/>
</dbReference>
<dbReference type="GO" id="GO:0008270">
    <property type="term" value="F:zinc ion binding"/>
    <property type="evidence" value="ECO:0007669"/>
    <property type="project" value="UniProtKB-KW"/>
</dbReference>
<evidence type="ECO:0000256" key="5">
    <source>
        <dbReference type="ARBA" id="ARBA00022771"/>
    </source>
</evidence>
<feature type="non-terminal residue" evidence="12">
    <location>
        <position position="344"/>
    </location>
</feature>
<evidence type="ECO:0000256" key="3">
    <source>
        <dbReference type="ARBA" id="ARBA00022679"/>
    </source>
</evidence>
<feature type="non-terminal residue" evidence="12">
    <location>
        <position position="1"/>
    </location>
</feature>
<dbReference type="SMART" id="SM00184">
    <property type="entry name" value="RING"/>
    <property type="match status" value="1"/>
</dbReference>
<evidence type="ECO:0000256" key="8">
    <source>
        <dbReference type="ARBA" id="ARBA00023163"/>
    </source>
</evidence>
<feature type="region of interest" description="Disordered" evidence="10">
    <location>
        <begin position="69"/>
        <end position="97"/>
    </location>
</feature>
<dbReference type="GO" id="GO:0016874">
    <property type="term" value="F:ligase activity"/>
    <property type="evidence" value="ECO:0007669"/>
    <property type="project" value="UniProtKB-KW"/>
</dbReference>
<keyword evidence="12" id="KW-0436">Ligase</keyword>
<dbReference type="AlphaFoldDB" id="A0A7K7LNZ5"/>
<protein>
    <recommendedName>
        <fullName evidence="2">RING-type E3 ubiquitin transferase</fullName>
        <ecNumber evidence="2">2.3.2.27</ecNumber>
    </recommendedName>
</protein>
<sequence length="344" mass="37575">MATEADVTCPVCQGTTKEPSVVIPCRHQFCLGCIMRWARRNATCPLCRQEITAIRYSIWSEDDFMEVRASRHAESEEDSEQDEQEAAEPVPQPAVSGLPPEEWAALFREYPEILGPLRPWVRQQASELFGAAWWDQDVLEANVIACLCRCGLDELVLVRELQPLLQGHTVSFVQQLIQETVEMCSDDFLEELGLLEPPPAIQQQNGPVVDIEGSQDSREPEDSPAATPSPAASPRATPVIIELSSSSPESSDIEELPSTSSAALRGDPGHPPSAPSLTEQEEPCSEPGLAAQEDAAVPGCSHGPSPPGQDRDRSSGRPRRAPKRRANSSPDSPQPCKRPPPRRL</sequence>
<feature type="compositionally biased region" description="Acidic residues" evidence="10">
    <location>
        <begin position="75"/>
        <end position="86"/>
    </location>
</feature>
<dbReference type="GO" id="GO:0006513">
    <property type="term" value="P:protein monoubiquitination"/>
    <property type="evidence" value="ECO:0007669"/>
    <property type="project" value="TreeGrafter"/>
</dbReference>
<dbReference type="GO" id="GO:0000209">
    <property type="term" value="P:protein polyubiquitination"/>
    <property type="evidence" value="ECO:0007669"/>
    <property type="project" value="TreeGrafter"/>
</dbReference>
<feature type="region of interest" description="Disordered" evidence="10">
    <location>
        <begin position="196"/>
        <end position="344"/>
    </location>
</feature>